<evidence type="ECO:0000313" key="4">
    <source>
        <dbReference type="Proteomes" id="UP000186795"/>
    </source>
</evidence>
<dbReference type="RefSeq" id="WP_009711711.1">
    <property type="nucleotide sequence ID" value="NZ_CP048103.1"/>
</dbReference>
<evidence type="ECO:0000259" key="2">
    <source>
        <dbReference type="Pfam" id="PF01583"/>
    </source>
</evidence>
<dbReference type="InterPro" id="IPR027417">
    <property type="entry name" value="P-loop_NTPase"/>
</dbReference>
<dbReference type="GO" id="GO:0016301">
    <property type="term" value="F:kinase activity"/>
    <property type="evidence" value="ECO:0007669"/>
    <property type="project" value="UniProtKB-KW"/>
</dbReference>
<protein>
    <submittedName>
        <fullName evidence="3">Adenylylsulfate kinase</fullName>
    </submittedName>
</protein>
<dbReference type="InterPro" id="IPR050512">
    <property type="entry name" value="Sulf_AdTrans/APS_kinase"/>
</dbReference>
<dbReference type="OrthoDB" id="9804504at2"/>
<name>A0A1N7LDL2_9BACL</name>
<dbReference type="PANTHER" id="PTHR42700">
    <property type="entry name" value="SULFATE ADENYLYLTRANSFERASE"/>
    <property type="match status" value="1"/>
</dbReference>
<sequence length="175" mass="20643">MNGFLGVNLIKNWVIWLTGHSGAGKSTLAKSLEEHFRSMNHRVIRLDSDTLPPSIIKPQAQTWQKKQHLKLENLVFLAKSFYQCETTVVIACVGRFHKWRDQLREEIPDFLEVYLRCPLHVRLSRDLTGKYERNQEYFHFYEEPSRPDLIIDTDRLSPQESLDLISSELYRRESP</sequence>
<dbReference type="GO" id="GO:0010134">
    <property type="term" value="P:sulfate assimilation via adenylyl sulfate reduction"/>
    <property type="evidence" value="ECO:0007669"/>
    <property type="project" value="TreeGrafter"/>
</dbReference>
<dbReference type="EMBL" id="FTOD01000004">
    <property type="protein sequence ID" value="SIS71850.1"/>
    <property type="molecule type" value="Genomic_DNA"/>
</dbReference>
<feature type="domain" description="APS kinase" evidence="2">
    <location>
        <begin position="13"/>
        <end position="152"/>
    </location>
</feature>
<dbReference type="AlphaFoldDB" id="A0A1N7LDL2"/>
<organism evidence="3 4">
    <name type="scientific">Kroppenstedtia eburnea</name>
    <dbReference type="NCBI Taxonomy" id="714067"/>
    <lineage>
        <taxon>Bacteria</taxon>
        <taxon>Bacillati</taxon>
        <taxon>Bacillota</taxon>
        <taxon>Bacilli</taxon>
        <taxon>Bacillales</taxon>
        <taxon>Thermoactinomycetaceae</taxon>
        <taxon>Kroppenstedtia</taxon>
    </lineage>
</organism>
<reference evidence="4" key="1">
    <citation type="submission" date="2017-01" db="EMBL/GenBank/DDBJ databases">
        <authorList>
            <person name="Varghese N."/>
            <person name="Submissions S."/>
        </authorList>
    </citation>
    <scope>NUCLEOTIDE SEQUENCE [LARGE SCALE GENOMIC DNA]</scope>
    <source>
        <strain evidence="4">DSM 45196</strain>
    </source>
</reference>
<dbReference type="GO" id="GO:0004781">
    <property type="term" value="F:sulfate adenylyltransferase (ATP) activity"/>
    <property type="evidence" value="ECO:0007669"/>
    <property type="project" value="TreeGrafter"/>
</dbReference>
<proteinExistence type="predicted"/>
<evidence type="ECO:0000313" key="3">
    <source>
        <dbReference type="EMBL" id="SIS71850.1"/>
    </source>
</evidence>
<dbReference type="PANTHER" id="PTHR42700:SF1">
    <property type="entry name" value="SULFATE ADENYLYLTRANSFERASE"/>
    <property type="match status" value="1"/>
</dbReference>
<gene>
    <name evidence="3" type="ORF">SAMN05421790_104106</name>
</gene>
<dbReference type="Pfam" id="PF01583">
    <property type="entry name" value="APS_kinase"/>
    <property type="match status" value="1"/>
</dbReference>
<keyword evidence="4" id="KW-1185">Reference proteome</keyword>
<keyword evidence="3" id="KW-0418">Kinase</keyword>
<accession>A0A1N7LDL2</accession>
<dbReference type="Proteomes" id="UP000186795">
    <property type="component" value="Unassembled WGS sequence"/>
</dbReference>
<dbReference type="SUPFAM" id="SSF52540">
    <property type="entry name" value="P-loop containing nucleoside triphosphate hydrolases"/>
    <property type="match status" value="1"/>
</dbReference>
<evidence type="ECO:0000256" key="1">
    <source>
        <dbReference type="ARBA" id="ARBA00022679"/>
    </source>
</evidence>
<dbReference type="GO" id="GO:0005737">
    <property type="term" value="C:cytoplasm"/>
    <property type="evidence" value="ECO:0007669"/>
    <property type="project" value="TreeGrafter"/>
</dbReference>
<keyword evidence="1" id="KW-0808">Transferase</keyword>
<dbReference type="InterPro" id="IPR059117">
    <property type="entry name" value="APS_kinase_dom"/>
</dbReference>
<dbReference type="Gene3D" id="3.40.50.300">
    <property type="entry name" value="P-loop containing nucleotide triphosphate hydrolases"/>
    <property type="match status" value="1"/>
</dbReference>
<dbReference type="GO" id="GO:0019379">
    <property type="term" value="P:sulfate assimilation, phosphoadenylyl sulfate reduction by phosphoadenylyl-sulfate reductase (thioredoxin)"/>
    <property type="evidence" value="ECO:0007669"/>
    <property type="project" value="TreeGrafter"/>
</dbReference>